<keyword evidence="2" id="KW-0560">Oxidoreductase</keyword>
<dbReference type="InParanoid" id="A0A6P6Y5U7"/>
<dbReference type="Pfam" id="PF00106">
    <property type="entry name" value="adh_short"/>
    <property type="match status" value="1"/>
</dbReference>
<dbReference type="OMA" id="QGLNCLI"/>
<evidence type="ECO:0000313" key="4">
    <source>
        <dbReference type="Proteomes" id="UP000515146"/>
    </source>
</evidence>
<dbReference type="KEGG" id="dpte:113793971"/>
<evidence type="ECO:0000256" key="1">
    <source>
        <dbReference type="ARBA" id="ARBA00022857"/>
    </source>
</evidence>
<sequence>MSFKNIIVTGANRGIGLEFVRQLLKQSNSPKNLIATTRKQSPELDSLKSTHNNLHILNYDATNYDSYDDFVKQVESIVKNEGLDLLINNAGMAIRSTLETVTPKDILTNVEVNAVAPLMLTKALLPLLKVSAAAGRKTLVANISSSMGSIDDNGLGGHYAYRASKVTMNMFTKSLSVDLKSDNIIVMTLHPGWVVTDLGGPNALINTETSVSGLLDVFNKADMSSNGKFVDFAGKERKW</sequence>
<dbReference type="PRINTS" id="PR00080">
    <property type="entry name" value="SDRFAMILY"/>
</dbReference>
<name>A0A6P6Y5U7_DERPT</name>
<dbReference type="PANTHER" id="PTHR43544">
    <property type="entry name" value="SHORT-CHAIN DEHYDROGENASE/REDUCTASE"/>
    <property type="match status" value="1"/>
</dbReference>
<dbReference type="GO" id="GO:0016491">
    <property type="term" value="F:oxidoreductase activity"/>
    <property type="evidence" value="ECO:0007669"/>
    <property type="project" value="UniProtKB-KW"/>
</dbReference>
<evidence type="ECO:0000313" key="5">
    <source>
        <dbReference type="RefSeq" id="XP_027199854.1"/>
    </source>
</evidence>
<dbReference type="InterPro" id="IPR051468">
    <property type="entry name" value="Fungal_SecMetab_SDRs"/>
</dbReference>
<reference evidence="5" key="1">
    <citation type="submission" date="2025-08" db="UniProtKB">
        <authorList>
            <consortium name="RefSeq"/>
        </authorList>
    </citation>
    <scope>IDENTIFICATION</scope>
    <source>
        <strain evidence="5">Airmid</strain>
    </source>
</reference>
<dbReference type="PRINTS" id="PR00081">
    <property type="entry name" value="GDHRDH"/>
</dbReference>
<dbReference type="Proteomes" id="UP000515146">
    <property type="component" value="Unplaced"/>
</dbReference>
<proteinExistence type="inferred from homology"/>
<dbReference type="AlphaFoldDB" id="A0A6P6Y5U7"/>
<dbReference type="Gene3D" id="3.40.50.720">
    <property type="entry name" value="NAD(P)-binding Rossmann-like Domain"/>
    <property type="match status" value="1"/>
</dbReference>
<accession>A0A6P6Y5U7</accession>
<dbReference type="FunCoup" id="A0A6P6Y5U7">
    <property type="interactions" value="42"/>
</dbReference>
<protein>
    <submittedName>
        <fullName evidence="5">Uncharacterized protein LOC113793971</fullName>
    </submittedName>
</protein>
<gene>
    <name evidence="5" type="primary">LOC113793971</name>
</gene>
<dbReference type="InterPro" id="IPR002347">
    <property type="entry name" value="SDR_fam"/>
</dbReference>
<dbReference type="GO" id="GO:0005737">
    <property type="term" value="C:cytoplasm"/>
    <property type="evidence" value="ECO:0007669"/>
    <property type="project" value="TreeGrafter"/>
</dbReference>
<dbReference type="CDD" id="cd05325">
    <property type="entry name" value="carb_red_sniffer_like_SDR_c"/>
    <property type="match status" value="1"/>
</dbReference>
<dbReference type="PANTHER" id="PTHR43544:SF7">
    <property type="entry name" value="NADB-LER2"/>
    <property type="match status" value="1"/>
</dbReference>
<dbReference type="RefSeq" id="XP_027199854.1">
    <property type="nucleotide sequence ID" value="XM_027344053.1"/>
</dbReference>
<evidence type="ECO:0000256" key="2">
    <source>
        <dbReference type="ARBA" id="ARBA00023002"/>
    </source>
</evidence>
<organism evidence="4 5">
    <name type="scientific">Dermatophagoides pteronyssinus</name>
    <name type="common">European house dust mite</name>
    <dbReference type="NCBI Taxonomy" id="6956"/>
    <lineage>
        <taxon>Eukaryota</taxon>
        <taxon>Metazoa</taxon>
        <taxon>Ecdysozoa</taxon>
        <taxon>Arthropoda</taxon>
        <taxon>Chelicerata</taxon>
        <taxon>Arachnida</taxon>
        <taxon>Acari</taxon>
        <taxon>Acariformes</taxon>
        <taxon>Sarcoptiformes</taxon>
        <taxon>Astigmata</taxon>
        <taxon>Psoroptidia</taxon>
        <taxon>Analgoidea</taxon>
        <taxon>Pyroglyphidae</taxon>
        <taxon>Dermatophagoidinae</taxon>
        <taxon>Dermatophagoides</taxon>
    </lineage>
</organism>
<dbReference type="SUPFAM" id="SSF51735">
    <property type="entry name" value="NAD(P)-binding Rossmann-fold domains"/>
    <property type="match status" value="1"/>
</dbReference>
<evidence type="ECO:0000256" key="3">
    <source>
        <dbReference type="RuleBase" id="RU000363"/>
    </source>
</evidence>
<dbReference type="InterPro" id="IPR036291">
    <property type="entry name" value="NAD(P)-bd_dom_sf"/>
</dbReference>
<keyword evidence="1" id="KW-0521">NADP</keyword>
<dbReference type="OrthoDB" id="6877434at2759"/>
<keyword evidence="4" id="KW-1185">Reference proteome</keyword>
<comment type="similarity">
    <text evidence="3">Belongs to the short-chain dehydrogenases/reductases (SDR) family.</text>
</comment>